<keyword evidence="2" id="KW-0812">Transmembrane</keyword>
<evidence type="ECO:0000313" key="6">
    <source>
        <dbReference type="WBParaSite" id="PTRK_0000485900.1"/>
    </source>
</evidence>
<evidence type="ECO:0000259" key="4">
    <source>
        <dbReference type="Pfam" id="PF23328"/>
    </source>
</evidence>
<feature type="region of interest" description="Disordered" evidence="1">
    <location>
        <begin position="654"/>
        <end position="673"/>
    </location>
</feature>
<evidence type="ECO:0000256" key="2">
    <source>
        <dbReference type="SAM" id="Phobius"/>
    </source>
</evidence>
<feature type="region of interest" description="Disordered" evidence="1">
    <location>
        <begin position="444"/>
        <end position="480"/>
    </location>
</feature>
<dbReference type="PANTHER" id="PTHR39387">
    <property type="entry name" value="SHAVENOID, ISOFORM B"/>
    <property type="match status" value="1"/>
</dbReference>
<organism evidence="5 6">
    <name type="scientific">Parastrongyloides trichosuri</name>
    <name type="common">Possum-specific nematode worm</name>
    <dbReference type="NCBI Taxonomy" id="131310"/>
    <lineage>
        <taxon>Eukaryota</taxon>
        <taxon>Metazoa</taxon>
        <taxon>Ecdysozoa</taxon>
        <taxon>Nematoda</taxon>
        <taxon>Chromadorea</taxon>
        <taxon>Rhabditida</taxon>
        <taxon>Tylenchina</taxon>
        <taxon>Panagrolaimomorpha</taxon>
        <taxon>Strongyloidoidea</taxon>
        <taxon>Strongyloididae</taxon>
        <taxon>Parastrongyloides</taxon>
    </lineage>
</organism>
<dbReference type="Proteomes" id="UP000038045">
    <property type="component" value="Unplaced"/>
</dbReference>
<dbReference type="AlphaFoldDB" id="A0A0N4ZBE7"/>
<feature type="domain" description="Shavenoid isoform B-like N-terminal" evidence="4">
    <location>
        <begin position="51"/>
        <end position="114"/>
    </location>
</feature>
<feature type="compositionally biased region" description="Basic residues" evidence="1">
    <location>
        <begin position="659"/>
        <end position="668"/>
    </location>
</feature>
<dbReference type="GO" id="GO:0005938">
    <property type="term" value="C:cell cortex"/>
    <property type="evidence" value="ECO:0007669"/>
    <property type="project" value="TreeGrafter"/>
</dbReference>
<keyword evidence="5" id="KW-1185">Reference proteome</keyword>
<feature type="compositionally biased region" description="Polar residues" evidence="1">
    <location>
        <begin position="616"/>
        <end position="630"/>
    </location>
</feature>
<evidence type="ECO:0000313" key="5">
    <source>
        <dbReference type="Proteomes" id="UP000038045"/>
    </source>
</evidence>
<evidence type="ECO:0000256" key="1">
    <source>
        <dbReference type="SAM" id="MobiDB-lite"/>
    </source>
</evidence>
<feature type="chain" id="PRO_5005891428" evidence="3">
    <location>
        <begin position="26"/>
        <end position="705"/>
    </location>
</feature>
<evidence type="ECO:0000256" key="3">
    <source>
        <dbReference type="SAM" id="SignalP"/>
    </source>
</evidence>
<dbReference type="WBParaSite" id="PTRK_0000485900.1">
    <property type="protein sequence ID" value="PTRK_0000485900.1"/>
    <property type="gene ID" value="PTRK_0000485900"/>
</dbReference>
<keyword evidence="2" id="KW-1133">Transmembrane helix</keyword>
<dbReference type="PANTHER" id="PTHR39387:SF1">
    <property type="entry name" value="SHAVENOID, ISOFORM B"/>
    <property type="match status" value="1"/>
</dbReference>
<protein>
    <submittedName>
        <fullName evidence="6">MAM domain-containing protein</fullName>
    </submittedName>
</protein>
<reference evidence="6" key="1">
    <citation type="submission" date="2017-02" db="UniProtKB">
        <authorList>
            <consortium name="WormBaseParasite"/>
        </authorList>
    </citation>
    <scope>IDENTIFICATION</scope>
</reference>
<keyword evidence="2" id="KW-0472">Membrane</keyword>
<feature type="compositionally biased region" description="Low complexity" evidence="1">
    <location>
        <begin position="447"/>
        <end position="461"/>
    </location>
</feature>
<feature type="signal peptide" evidence="3">
    <location>
        <begin position="1"/>
        <end position="25"/>
    </location>
</feature>
<proteinExistence type="predicted"/>
<dbReference type="Pfam" id="PF23328">
    <property type="entry name" value="Sha_B_N"/>
    <property type="match status" value="1"/>
</dbReference>
<keyword evidence="3" id="KW-0732">Signal</keyword>
<feature type="region of interest" description="Disordered" evidence="1">
    <location>
        <begin position="603"/>
        <end position="636"/>
    </location>
</feature>
<sequence>MIRVSVLTIYKTLFFILLMLKITSTIPVADKKISKSDDQTTNEDVIQDFTWSSLHRTLGSPDTIYLNKNQQDCIKISATLSNVTKNDDKTLSCQCSISAPVFNPENDKCIDRLDNDCTNGITFDSHNIGDSIYLPILTLPKKGSEIIDGRKIRWKDSGIFIKGNESTCHVLTKEILDSTVTWRIINGDIFKFINDNGITRMIWDGLPKQARMMEGGIVKIKLHCSNSTKLDYCMTFRIQGYQFSGISDIDLSSIYSLRLTIVVIIILAISLVLVSFLGVILWIVCWRIKKTEIISNFQLQFLQHIKQEKERTAVDAAKYRAALAAAQHGEINGRGHCFNSFDDKNCTDLSMMYRKDNSSVIINGQNTLIQQKRKLYFSTEFFEPHMMANPPELAEQFLVDLRKMIDSAKKRIKAQKHVPSLLSIPEESPNAVEELQDIITDIKEEIPSTSNSNSPKSTKSSDSGRESMKDSGSSSDSSSVSPVLKKKEIIIEDNINIIPKDITPLPSTEQVTKLKKIVKPSLANSKNVANLIGAFEQKKETINESFVAKDKPMKVIDKEPSSPIKPLSKIPKPSDKSIAISPKLSQRKLIPVETLSLDNDIKKTTDTPVPLRKKSFNNGNNDKNSPTSSKIPAPFTNFPIKERLNSYSIISTGSEAMRKKSLPRKSKKPSIVLREGLKEPYRRGAANQIPTVTKTNSNGVIETNM</sequence>
<feature type="region of interest" description="Disordered" evidence="1">
    <location>
        <begin position="557"/>
        <end position="576"/>
    </location>
</feature>
<dbReference type="STRING" id="131310.A0A0N4ZBE7"/>
<name>A0A0N4ZBE7_PARTI</name>
<feature type="compositionally biased region" description="Low complexity" evidence="1">
    <location>
        <begin position="470"/>
        <end position="480"/>
    </location>
</feature>
<dbReference type="InterPro" id="IPR057507">
    <property type="entry name" value="Sha_B-like_N"/>
</dbReference>
<feature type="transmembrane region" description="Helical" evidence="2">
    <location>
        <begin position="259"/>
        <end position="284"/>
    </location>
</feature>
<accession>A0A0N4ZBE7</accession>
<feature type="compositionally biased region" description="Low complexity" evidence="1">
    <location>
        <begin position="561"/>
        <end position="576"/>
    </location>
</feature>